<name>A0ACC0SRE1_POPTR</name>
<protein>
    <submittedName>
        <fullName evidence="1">Uncharacterized protein</fullName>
    </submittedName>
</protein>
<dbReference type="Proteomes" id="UP000006729">
    <property type="component" value="Chromosome 7"/>
</dbReference>
<evidence type="ECO:0000313" key="2">
    <source>
        <dbReference type="Proteomes" id="UP000006729"/>
    </source>
</evidence>
<accession>A0ACC0SRE1</accession>
<organism evidence="1 2">
    <name type="scientific">Populus trichocarpa</name>
    <name type="common">Western balsam poplar</name>
    <name type="synonym">Populus balsamifera subsp. trichocarpa</name>
    <dbReference type="NCBI Taxonomy" id="3694"/>
    <lineage>
        <taxon>Eukaryota</taxon>
        <taxon>Viridiplantae</taxon>
        <taxon>Streptophyta</taxon>
        <taxon>Embryophyta</taxon>
        <taxon>Tracheophyta</taxon>
        <taxon>Spermatophyta</taxon>
        <taxon>Magnoliopsida</taxon>
        <taxon>eudicotyledons</taxon>
        <taxon>Gunneridae</taxon>
        <taxon>Pentapetalae</taxon>
        <taxon>rosids</taxon>
        <taxon>fabids</taxon>
        <taxon>Malpighiales</taxon>
        <taxon>Salicaceae</taxon>
        <taxon>Saliceae</taxon>
        <taxon>Populus</taxon>
    </lineage>
</organism>
<proteinExistence type="predicted"/>
<evidence type="ECO:0000313" key="1">
    <source>
        <dbReference type="EMBL" id="KAI9391778.1"/>
    </source>
</evidence>
<gene>
    <name evidence="1" type="ORF">POPTR_007G138800v4</name>
</gene>
<reference evidence="1 2" key="1">
    <citation type="journal article" date="2006" name="Science">
        <title>The genome of black cottonwood, Populus trichocarpa (Torr. &amp; Gray).</title>
        <authorList>
            <person name="Tuskan G.A."/>
            <person name="Difazio S."/>
            <person name="Jansson S."/>
            <person name="Bohlmann J."/>
            <person name="Grigoriev I."/>
            <person name="Hellsten U."/>
            <person name="Putnam N."/>
            <person name="Ralph S."/>
            <person name="Rombauts S."/>
            <person name="Salamov A."/>
            <person name="Schein J."/>
            <person name="Sterck L."/>
            <person name="Aerts A."/>
            <person name="Bhalerao R.R."/>
            <person name="Bhalerao R.P."/>
            <person name="Blaudez D."/>
            <person name="Boerjan W."/>
            <person name="Brun A."/>
            <person name="Brunner A."/>
            <person name="Busov V."/>
            <person name="Campbell M."/>
            <person name="Carlson J."/>
            <person name="Chalot M."/>
            <person name="Chapman J."/>
            <person name="Chen G.L."/>
            <person name="Cooper D."/>
            <person name="Coutinho P.M."/>
            <person name="Couturier J."/>
            <person name="Covert S."/>
            <person name="Cronk Q."/>
            <person name="Cunningham R."/>
            <person name="Davis J."/>
            <person name="Degroeve S."/>
            <person name="Dejardin A."/>
            <person name="Depamphilis C."/>
            <person name="Detter J."/>
            <person name="Dirks B."/>
            <person name="Dubchak I."/>
            <person name="Duplessis S."/>
            <person name="Ehlting J."/>
            <person name="Ellis B."/>
            <person name="Gendler K."/>
            <person name="Goodstein D."/>
            <person name="Gribskov M."/>
            <person name="Grimwood J."/>
            <person name="Groover A."/>
            <person name="Gunter L."/>
            <person name="Hamberger B."/>
            <person name="Heinze B."/>
            <person name="Helariutta Y."/>
            <person name="Henrissat B."/>
            <person name="Holligan D."/>
            <person name="Holt R."/>
            <person name="Huang W."/>
            <person name="Islam-Faridi N."/>
            <person name="Jones S."/>
            <person name="Jones-Rhoades M."/>
            <person name="Jorgensen R."/>
            <person name="Joshi C."/>
            <person name="Kangasjarvi J."/>
            <person name="Karlsson J."/>
            <person name="Kelleher C."/>
            <person name="Kirkpatrick R."/>
            <person name="Kirst M."/>
            <person name="Kohler A."/>
            <person name="Kalluri U."/>
            <person name="Larimer F."/>
            <person name="Leebens-Mack J."/>
            <person name="Leple J.C."/>
            <person name="Locascio P."/>
            <person name="Lou Y."/>
            <person name="Lucas S."/>
            <person name="Martin F."/>
            <person name="Montanini B."/>
            <person name="Napoli C."/>
            <person name="Nelson D.R."/>
            <person name="Nelson C."/>
            <person name="Nieminen K."/>
            <person name="Nilsson O."/>
            <person name="Pereda V."/>
            <person name="Peter G."/>
            <person name="Philippe R."/>
            <person name="Pilate G."/>
            <person name="Poliakov A."/>
            <person name="Razumovskaya J."/>
            <person name="Richardson P."/>
            <person name="Rinaldi C."/>
            <person name="Ritland K."/>
            <person name="Rouze P."/>
            <person name="Ryaboy D."/>
            <person name="Schmutz J."/>
            <person name="Schrader J."/>
            <person name="Segerman B."/>
            <person name="Shin H."/>
            <person name="Siddiqui A."/>
            <person name="Sterky F."/>
            <person name="Terry A."/>
            <person name="Tsai C.J."/>
            <person name="Uberbacher E."/>
            <person name="Unneberg P."/>
            <person name="Vahala J."/>
            <person name="Wall K."/>
            <person name="Wessler S."/>
            <person name="Yang G."/>
            <person name="Yin T."/>
            <person name="Douglas C."/>
            <person name="Marra M."/>
            <person name="Sandberg G."/>
            <person name="Van de Peer Y."/>
            <person name="Rokhsar D."/>
        </authorList>
    </citation>
    <scope>NUCLEOTIDE SEQUENCE [LARGE SCALE GENOMIC DNA]</scope>
    <source>
        <strain evidence="2">cv. Nisqually</strain>
    </source>
</reference>
<keyword evidence="2" id="KW-1185">Reference proteome</keyword>
<comment type="caution">
    <text evidence="1">The sequence shown here is derived from an EMBL/GenBank/DDBJ whole genome shotgun (WGS) entry which is preliminary data.</text>
</comment>
<sequence length="137" mass="15226">MDGKGKQIRMVMGREVMKKDSADDSSDDEGYEQNQMGFMEDEFFESNKKKKVVVTAAAAAGGGRRVSSGGGGGMRCCQVEKCTANLTDAKQYHRRHKVCGHHAKAQVVLVAGIRQRFCQQCSRLEMSALFFFFLSLF</sequence>
<dbReference type="EMBL" id="CM009296">
    <property type="protein sequence ID" value="KAI9391778.1"/>
    <property type="molecule type" value="Genomic_DNA"/>
</dbReference>